<dbReference type="Pfam" id="PF14880">
    <property type="entry name" value="COX14"/>
    <property type="match status" value="1"/>
</dbReference>
<keyword evidence="4 6" id="KW-0472">Membrane</keyword>
<feature type="region of interest" description="Disordered" evidence="5">
    <location>
        <begin position="175"/>
        <end position="194"/>
    </location>
</feature>
<keyword evidence="3 6" id="KW-1133">Transmembrane helix</keyword>
<sequence>MKPTLRLCAAPRSVSDATRFTATTLHASSKTATPPPRFTPSKGGAARPPPSGGSGGSGGPAAMFETPEQKVARLRAAHDRAKAAEISKFDKVVDASRKVFDSAHKVTVAGLIGFTVLAGLLTAYTAVDMIMYNKKRSAEWVEAQRKLEADSLETARIAYMTGKADEEQIALVEEQLERERESGRKTSFFKDTSVLGAPEAAGAGAATNPSSSTPPSSTTTETVSWSSASQSQSPPSPPQEQQHQQPQDPAQQQKQKSSLFSWLTSNLKSEEEEAEPSPPNNHPSSPISSQRRLGYESLSDDDGSAAGAVRDSDVVRAVEAKAQAALERERENQRAGGPLDRVGVDGADGAAGAAGAAGEGEGQGDKKEEGGEATAGKKKKGWLW</sequence>
<dbReference type="GO" id="GO:0016020">
    <property type="term" value="C:membrane"/>
    <property type="evidence" value="ECO:0007669"/>
    <property type="project" value="UniProtKB-SubCell"/>
</dbReference>
<evidence type="ECO:0000256" key="4">
    <source>
        <dbReference type="ARBA" id="ARBA00023136"/>
    </source>
</evidence>
<dbReference type="RefSeq" id="XP_062655905.1">
    <property type="nucleotide sequence ID" value="XM_062805739.1"/>
</dbReference>
<feature type="compositionally biased region" description="Polar residues" evidence="5">
    <location>
        <begin position="19"/>
        <end position="32"/>
    </location>
</feature>
<keyword evidence="2 6" id="KW-0812">Transmembrane</keyword>
<comment type="caution">
    <text evidence="7">The sequence shown here is derived from an EMBL/GenBank/DDBJ whole genome shotgun (WGS) entry which is preliminary data.</text>
</comment>
<reference evidence="7" key="2">
    <citation type="submission" date="2023-06" db="EMBL/GenBank/DDBJ databases">
        <authorList>
            <consortium name="Lawrence Berkeley National Laboratory"/>
            <person name="Haridas S."/>
            <person name="Hensen N."/>
            <person name="Bonometti L."/>
            <person name="Westerberg I."/>
            <person name="Brannstrom I.O."/>
            <person name="Guillou S."/>
            <person name="Cros-Aarteil S."/>
            <person name="Calhoun S."/>
            <person name="Kuo A."/>
            <person name="Mondo S."/>
            <person name="Pangilinan J."/>
            <person name="Riley R."/>
            <person name="Labutti K."/>
            <person name="Andreopoulos B."/>
            <person name="Lipzen A."/>
            <person name="Chen C."/>
            <person name="Yanf M."/>
            <person name="Daum C."/>
            <person name="Ng V."/>
            <person name="Clum A."/>
            <person name="Steindorff A."/>
            <person name="Ohm R."/>
            <person name="Martin F."/>
            <person name="Silar P."/>
            <person name="Natvig D."/>
            <person name="Lalanne C."/>
            <person name="Gautier V."/>
            <person name="Ament-Velasquez S.L."/>
            <person name="Kruys A."/>
            <person name="Hutchinson M.I."/>
            <person name="Powell A.J."/>
            <person name="Barry K."/>
            <person name="Miller A.N."/>
            <person name="Grigoriev I.V."/>
            <person name="Debuchy R."/>
            <person name="Gladieux P."/>
            <person name="Thoren M.H."/>
            <person name="Johannesson H."/>
        </authorList>
    </citation>
    <scope>NUCLEOTIDE SEQUENCE</scope>
    <source>
        <strain evidence="7">CBS 168.71</strain>
    </source>
</reference>
<comment type="subcellular location">
    <subcellularLocation>
        <location evidence="1">Membrane</location>
        <topology evidence="1">Single-pass membrane protein</topology>
    </subcellularLocation>
</comment>
<dbReference type="InterPro" id="IPR029208">
    <property type="entry name" value="COX14"/>
</dbReference>
<evidence type="ECO:0000256" key="3">
    <source>
        <dbReference type="ARBA" id="ARBA00022989"/>
    </source>
</evidence>
<dbReference type="GeneID" id="87842687"/>
<evidence type="ECO:0000256" key="5">
    <source>
        <dbReference type="SAM" id="MobiDB-lite"/>
    </source>
</evidence>
<evidence type="ECO:0000256" key="1">
    <source>
        <dbReference type="ARBA" id="ARBA00004167"/>
    </source>
</evidence>
<accession>A0AAE0H9M4</accession>
<feature type="transmembrane region" description="Helical" evidence="6">
    <location>
        <begin position="106"/>
        <end position="127"/>
    </location>
</feature>
<protein>
    <submittedName>
        <fullName evidence="7">Cytochrome oxidase c assembly-domain-containing protein</fullName>
    </submittedName>
</protein>
<evidence type="ECO:0000313" key="7">
    <source>
        <dbReference type="EMBL" id="KAK3292391.1"/>
    </source>
</evidence>
<feature type="compositionally biased region" description="Low complexity" evidence="5">
    <location>
        <begin position="345"/>
        <end position="354"/>
    </location>
</feature>
<dbReference type="Proteomes" id="UP001278766">
    <property type="component" value="Unassembled WGS sequence"/>
</dbReference>
<gene>
    <name evidence="7" type="ORF">B0H64DRAFT_426512</name>
</gene>
<reference evidence="7" key="1">
    <citation type="journal article" date="2023" name="Mol. Phylogenet. Evol.">
        <title>Genome-scale phylogeny and comparative genomics of the fungal order Sordariales.</title>
        <authorList>
            <person name="Hensen N."/>
            <person name="Bonometti L."/>
            <person name="Westerberg I."/>
            <person name="Brannstrom I.O."/>
            <person name="Guillou S."/>
            <person name="Cros-Aarteil S."/>
            <person name="Calhoun S."/>
            <person name="Haridas S."/>
            <person name="Kuo A."/>
            <person name="Mondo S."/>
            <person name="Pangilinan J."/>
            <person name="Riley R."/>
            <person name="LaButti K."/>
            <person name="Andreopoulos B."/>
            <person name="Lipzen A."/>
            <person name="Chen C."/>
            <person name="Yan M."/>
            <person name="Daum C."/>
            <person name="Ng V."/>
            <person name="Clum A."/>
            <person name="Steindorff A."/>
            <person name="Ohm R.A."/>
            <person name="Martin F."/>
            <person name="Silar P."/>
            <person name="Natvig D.O."/>
            <person name="Lalanne C."/>
            <person name="Gautier V."/>
            <person name="Ament-Velasquez S.L."/>
            <person name="Kruys A."/>
            <person name="Hutchinson M.I."/>
            <person name="Powell A.J."/>
            <person name="Barry K."/>
            <person name="Miller A.N."/>
            <person name="Grigoriev I.V."/>
            <person name="Debuchy R."/>
            <person name="Gladieux P."/>
            <person name="Hiltunen Thoren M."/>
            <person name="Johannesson H."/>
        </authorList>
    </citation>
    <scope>NUCLEOTIDE SEQUENCE</scope>
    <source>
        <strain evidence="7">CBS 168.71</strain>
    </source>
</reference>
<evidence type="ECO:0000256" key="2">
    <source>
        <dbReference type="ARBA" id="ARBA00022692"/>
    </source>
</evidence>
<evidence type="ECO:0000313" key="8">
    <source>
        <dbReference type="Proteomes" id="UP001278766"/>
    </source>
</evidence>
<feature type="region of interest" description="Disordered" evidence="5">
    <location>
        <begin position="19"/>
        <end position="63"/>
    </location>
</feature>
<evidence type="ECO:0000256" key="6">
    <source>
        <dbReference type="SAM" id="Phobius"/>
    </source>
</evidence>
<dbReference type="EMBL" id="JAUEPN010000007">
    <property type="protein sequence ID" value="KAK3292391.1"/>
    <property type="molecule type" value="Genomic_DNA"/>
</dbReference>
<dbReference type="AlphaFoldDB" id="A0AAE0H9M4"/>
<feature type="compositionally biased region" description="Low complexity" evidence="5">
    <location>
        <begin position="200"/>
        <end position="258"/>
    </location>
</feature>
<feature type="compositionally biased region" description="Basic and acidic residues" evidence="5">
    <location>
        <begin position="175"/>
        <end position="184"/>
    </location>
</feature>
<name>A0AAE0H9M4_9PEZI</name>
<keyword evidence="8" id="KW-1185">Reference proteome</keyword>
<feature type="compositionally biased region" description="Basic and acidic residues" evidence="5">
    <location>
        <begin position="310"/>
        <end position="319"/>
    </location>
</feature>
<feature type="region of interest" description="Disordered" evidence="5">
    <location>
        <begin position="200"/>
        <end position="384"/>
    </location>
</feature>
<organism evidence="7 8">
    <name type="scientific">Chaetomium fimeti</name>
    <dbReference type="NCBI Taxonomy" id="1854472"/>
    <lineage>
        <taxon>Eukaryota</taxon>
        <taxon>Fungi</taxon>
        <taxon>Dikarya</taxon>
        <taxon>Ascomycota</taxon>
        <taxon>Pezizomycotina</taxon>
        <taxon>Sordariomycetes</taxon>
        <taxon>Sordariomycetidae</taxon>
        <taxon>Sordariales</taxon>
        <taxon>Chaetomiaceae</taxon>
        <taxon>Chaetomium</taxon>
    </lineage>
</organism>
<proteinExistence type="predicted"/>